<protein>
    <submittedName>
        <fullName evidence="1">Uncharacterized protein</fullName>
    </submittedName>
</protein>
<organism evidence="1 2">
    <name type="scientific">Streptomyces subrutilus</name>
    <dbReference type="NCBI Taxonomy" id="36818"/>
    <lineage>
        <taxon>Bacteria</taxon>
        <taxon>Bacillati</taxon>
        <taxon>Actinomycetota</taxon>
        <taxon>Actinomycetes</taxon>
        <taxon>Kitasatosporales</taxon>
        <taxon>Streptomycetaceae</taxon>
        <taxon>Streptomyces</taxon>
    </lineage>
</organism>
<name>A0A1E5NXY4_9ACTN</name>
<gene>
    <name evidence="1" type="ORF">BGK67_34870</name>
</gene>
<geneLocation type="plasmid" evidence="2">
    <name>pacmp1</name>
</geneLocation>
<dbReference type="AlphaFoldDB" id="A0A1E5NXY4"/>
<dbReference type="Proteomes" id="UP000095705">
    <property type="component" value="Plasmid pACMP1"/>
</dbReference>
<dbReference type="EMBL" id="MEHK01000005">
    <property type="protein sequence ID" value="OEJ21128.1"/>
    <property type="molecule type" value="Genomic_DNA"/>
</dbReference>
<dbReference type="InterPro" id="IPR036614">
    <property type="entry name" value="RusA-like_sf"/>
</dbReference>
<dbReference type="GO" id="GO:0006310">
    <property type="term" value="P:DNA recombination"/>
    <property type="evidence" value="ECO:0007669"/>
    <property type="project" value="InterPro"/>
</dbReference>
<dbReference type="SUPFAM" id="SSF103084">
    <property type="entry name" value="Holliday junction resolvase RusA"/>
    <property type="match status" value="1"/>
</dbReference>
<dbReference type="Gene3D" id="3.30.1330.70">
    <property type="entry name" value="Holliday junction resolvase RusA"/>
    <property type="match status" value="1"/>
</dbReference>
<dbReference type="GO" id="GO:0000287">
    <property type="term" value="F:magnesium ion binding"/>
    <property type="evidence" value="ECO:0007669"/>
    <property type="project" value="InterPro"/>
</dbReference>
<sequence length="121" mass="13669">MPYGELLTSNQRLHHMAEHRIRRRLRSEAEQMARARRLPQLDRAAVHYVLHPRPINRKRDPGNWAPTAKAYVDGLVDAGLLPDDNSAHLRGPYPEIGPPVSTGLARMSLVITELIAPSELR</sequence>
<evidence type="ECO:0000313" key="1">
    <source>
        <dbReference type="EMBL" id="OEJ21128.1"/>
    </source>
</evidence>
<accession>A0A1E5NXY4</accession>
<keyword evidence="1" id="KW-0614">Plasmid</keyword>
<dbReference type="GO" id="GO:0006281">
    <property type="term" value="P:DNA repair"/>
    <property type="evidence" value="ECO:0007669"/>
    <property type="project" value="InterPro"/>
</dbReference>
<keyword evidence="2" id="KW-1185">Reference proteome</keyword>
<comment type="caution">
    <text evidence="1">The sequence shown here is derived from an EMBL/GenBank/DDBJ whole genome shotgun (WGS) entry which is preliminary data.</text>
</comment>
<reference evidence="1 2" key="1">
    <citation type="submission" date="2016-08" db="EMBL/GenBank/DDBJ databases">
        <title>The complete genome of Streptomyces subrutilus 10-1-1.</title>
        <authorList>
            <person name="Chen X."/>
        </authorList>
    </citation>
    <scope>NUCLEOTIDE SEQUENCE [LARGE SCALE GENOMIC DNA]</scope>
    <source>
        <strain evidence="1 2">10-1-1</strain>
        <plasmid evidence="2">pacmp1</plasmid>
    </source>
</reference>
<evidence type="ECO:0000313" key="2">
    <source>
        <dbReference type="Proteomes" id="UP000095705"/>
    </source>
</evidence>
<proteinExistence type="predicted"/>